<dbReference type="Pfam" id="PF14240">
    <property type="entry name" value="YHYH"/>
    <property type="match status" value="1"/>
</dbReference>
<dbReference type="AlphaFoldDB" id="A0A6J7QA69"/>
<dbReference type="PANTHER" id="PTHR30289">
    <property type="entry name" value="UNCHARACTERIZED PROTEIN YBCL-RELATED"/>
    <property type="match status" value="1"/>
</dbReference>
<feature type="domain" description="YHYH" evidence="1">
    <location>
        <begin position="111"/>
        <end position="206"/>
    </location>
</feature>
<dbReference type="InterPro" id="IPR025924">
    <property type="entry name" value="YHYH_dom"/>
</dbReference>
<name>A0A6J7QA69_9ZZZZ</name>
<gene>
    <name evidence="2" type="ORF">UFOPK3992_01236</name>
</gene>
<reference evidence="2" key="1">
    <citation type="submission" date="2020-05" db="EMBL/GenBank/DDBJ databases">
        <authorList>
            <person name="Chiriac C."/>
            <person name="Salcher M."/>
            <person name="Ghai R."/>
            <person name="Kavagutti S V."/>
        </authorList>
    </citation>
    <scope>NUCLEOTIDE SEQUENCE</scope>
</reference>
<accession>A0A6J7QA69</accession>
<organism evidence="2">
    <name type="scientific">freshwater metagenome</name>
    <dbReference type="NCBI Taxonomy" id="449393"/>
    <lineage>
        <taxon>unclassified sequences</taxon>
        <taxon>metagenomes</taxon>
        <taxon>ecological metagenomes</taxon>
    </lineage>
</organism>
<proteinExistence type="predicted"/>
<protein>
    <submittedName>
        <fullName evidence="2">Unannotated protein</fullName>
    </submittedName>
</protein>
<evidence type="ECO:0000259" key="1">
    <source>
        <dbReference type="Pfam" id="PF14240"/>
    </source>
</evidence>
<dbReference type="EMBL" id="CAFBOZ010000175">
    <property type="protein sequence ID" value="CAB5011204.1"/>
    <property type="molecule type" value="Genomic_DNA"/>
</dbReference>
<sequence length="326" mass="34678">MSHHEHDHPLGPPRLIDRRTLLRVGGLGLGVFVLAACAPKMATTSEGSAATTLSTTLPGFAEFAATVTTTLTDGVWMIDSDGMPEHEMMTGITSWQQQVPVPQPYTGDNAWRIPSQPQLADQPVSTRTSLYRGAIALAVNGVPIFNALNNRGDDAFLAGELDSWGGHAGRADDYHYHVAPLHLSERVGASSPIAYALDGFAIYGTTEPDGSNVATLDEYNGHDLGTGYHYHGTTTYPYINGGLRGVVNVAGDQIDPQPVTRSFRPDGQPLPGATITSFTSSASGKYALTYSLDGGVGHVDYSLSGSTLTFTYTEPSGATRDETYTR</sequence>
<dbReference type="InterPro" id="IPR006311">
    <property type="entry name" value="TAT_signal"/>
</dbReference>
<dbReference type="PANTHER" id="PTHR30289:SF8">
    <property type="entry name" value="YHYH DOMAIN-CONTAINING PROTEIN"/>
    <property type="match status" value="1"/>
</dbReference>
<evidence type="ECO:0000313" key="2">
    <source>
        <dbReference type="EMBL" id="CAB5011204.1"/>
    </source>
</evidence>
<dbReference type="PROSITE" id="PS51318">
    <property type="entry name" value="TAT"/>
    <property type="match status" value="1"/>
</dbReference>